<dbReference type="Proteomes" id="UP000681722">
    <property type="component" value="Unassembled WGS sequence"/>
</dbReference>
<accession>A0A815RQR6</accession>
<evidence type="ECO:0000256" key="10">
    <source>
        <dbReference type="RuleBase" id="RU363110"/>
    </source>
</evidence>
<dbReference type="Pfam" id="PF03155">
    <property type="entry name" value="Alg6_Alg8"/>
    <property type="match status" value="1"/>
</dbReference>
<keyword evidence="6 10" id="KW-0812">Transmembrane</keyword>
<feature type="transmembrane region" description="Helical" evidence="10">
    <location>
        <begin position="79"/>
        <end position="103"/>
    </location>
</feature>
<sequence length="130" mass="15034">MLKHLRQAAFSIISRICSIAIKQLKLSDLIPVKNLFVTDDVRCSILLNFKHLFLYIASPYIVFLFNNFCVKHTHSFLKFITHLTALGYVTIIPFMLLFGPFIVMNQLSQVLSRLFPFKRGLSHAYWAPNS</sequence>
<dbReference type="Proteomes" id="UP000663829">
    <property type="component" value="Unassembled WGS sequence"/>
</dbReference>
<evidence type="ECO:0000256" key="3">
    <source>
        <dbReference type="ARBA" id="ARBA00008715"/>
    </source>
</evidence>
<comment type="caution">
    <text evidence="10">Lacks conserved residue(s) required for the propagation of feature annotation.</text>
</comment>
<keyword evidence="7 10" id="KW-0256">Endoplasmic reticulum</keyword>
<keyword evidence="5 10" id="KW-0808">Transferase</keyword>
<evidence type="ECO:0000256" key="4">
    <source>
        <dbReference type="ARBA" id="ARBA00022676"/>
    </source>
</evidence>
<keyword evidence="13" id="KW-1185">Reference proteome</keyword>
<gene>
    <name evidence="11" type="ORF">GPM918_LOCUS35802</name>
    <name evidence="12" type="ORF">SRO942_LOCUS36526</name>
</gene>
<dbReference type="InterPro" id="IPR004856">
    <property type="entry name" value="Glyco_trans_ALG6/ALG8"/>
</dbReference>
<organism evidence="11 13">
    <name type="scientific">Didymodactylos carnosus</name>
    <dbReference type="NCBI Taxonomy" id="1234261"/>
    <lineage>
        <taxon>Eukaryota</taxon>
        <taxon>Metazoa</taxon>
        <taxon>Spiralia</taxon>
        <taxon>Gnathifera</taxon>
        <taxon>Rotifera</taxon>
        <taxon>Eurotatoria</taxon>
        <taxon>Bdelloidea</taxon>
        <taxon>Philodinida</taxon>
        <taxon>Philodinidae</taxon>
        <taxon>Didymodactylos</taxon>
    </lineage>
</organism>
<evidence type="ECO:0000256" key="7">
    <source>
        <dbReference type="ARBA" id="ARBA00022824"/>
    </source>
</evidence>
<evidence type="ECO:0000256" key="5">
    <source>
        <dbReference type="ARBA" id="ARBA00022679"/>
    </source>
</evidence>
<dbReference type="AlphaFoldDB" id="A0A815RQR6"/>
<evidence type="ECO:0000256" key="2">
    <source>
        <dbReference type="ARBA" id="ARBA00004922"/>
    </source>
</evidence>
<protein>
    <recommendedName>
        <fullName evidence="10">Alpha-1,3-glucosyltransferase</fullName>
        <ecNumber evidence="10">2.4.1.-</ecNumber>
    </recommendedName>
</protein>
<dbReference type="PANTHER" id="PTHR12413">
    <property type="entry name" value="DOLICHYL GLYCOSYLTRANSFERASE"/>
    <property type="match status" value="1"/>
</dbReference>
<name>A0A815RQR6_9BILA</name>
<keyword evidence="4 10" id="KW-0328">Glycosyltransferase</keyword>
<dbReference type="OrthoDB" id="1689333at2759"/>
<evidence type="ECO:0000256" key="1">
    <source>
        <dbReference type="ARBA" id="ARBA00004477"/>
    </source>
</evidence>
<evidence type="ECO:0000256" key="6">
    <source>
        <dbReference type="ARBA" id="ARBA00022692"/>
    </source>
</evidence>
<comment type="subcellular location">
    <subcellularLocation>
        <location evidence="1 10">Endoplasmic reticulum membrane</location>
        <topology evidence="1 10">Multi-pass membrane protein</topology>
    </subcellularLocation>
</comment>
<keyword evidence="8 10" id="KW-1133">Transmembrane helix</keyword>
<dbReference type="GO" id="GO:0006487">
    <property type="term" value="P:protein N-linked glycosylation"/>
    <property type="evidence" value="ECO:0007669"/>
    <property type="project" value="TreeGrafter"/>
</dbReference>
<dbReference type="UniPathway" id="UPA00378"/>
<dbReference type="EC" id="2.4.1.-" evidence="10"/>
<reference evidence="11" key="1">
    <citation type="submission" date="2021-02" db="EMBL/GenBank/DDBJ databases">
        <authorList>
            <person name="Nowell W R."/>
        </authorList>
    </citation>
    <scope>NUCLEOTIDE SEQUENCE</scope>
</reference>
<comment type="caution">
    <text evidence="11">The sequence shown here is derived from an EMBL/GenBank/DDBJ whole genome shotgun (WGS) entry which is preliminary data.</text>
</comment>
<proteinExistence type="inferred from homology"/>
<evidence type="ECO:0000313" key="13">
    <source>
        <dbReference type="Proteomes" id="UP000663829"/>
    </source>
</evidence>
<dbReference type="PANTHER" id="PTHR12413:SF2">
    <property type="entry name" value="DOLICHYL PYROPHOSPHATE GLC1MAN9GLCNAC2 ALPHA-1,3-GLUCOSYLTRANSFERASE-RELATED"/>
    <property type="match status" value="1"/>
</dbReference>
<evidence type="ECO:0000313" key="11">
    <source>
        <dbReference type="EMBL" id="CAF1480045.1"/>
    </source>
</evidence>
<dbReference type="EMBL" id="CAJOBC010086540">
    <property type="protein sequence ID" value="CAF4345372.1"/>
    <property type="molecule type" value="Genomic_DNA"/>
</dbReference>
<dbReference type="GO" id="GO:0042283">
    <property type="term" value="F:dolichyl pyrophosphate Glc1Man9GlcNAc2 alpha-1,3-glucosyltransferase activity"/>
    <property type="evidence" value="ECO:0007669"/>
    <property type="project" value="TreeGrafter"/>
</dbReference>
<comment type="similarity">
    <text evidence="3 10">Belongs to the ALG6/ALG8 glucosyltransferase family.</text>
</comment>
<comment type="pathway">
    <text evidence="2 10">Protein modification; protein glycosylation.</text>
</comment>
<keyword evidence="9 10" id="KW-0472">Membrane</keyword>
<dbReference type="EMBL" id="CAJNOQ010021062">
    <property type="protein sequence ID" value="CAF1480045.1"/>
    <property type="molecule type" value="Genomic_DNA"/>
</dbReference>
<dbReference type="GO" id="GO:0005789">
    <property type="term" value="C:endoplasmic reticulum membrane"/>
    <property type="evidence" value="ECO:0007669"/>
    <property type="project" value="UniProtKB-SubCell"/>
</dbReference>
<feature type="transmembrane region" description="Helical" evidence="10">
    <location>
        <begin position="52"/>
        <end position="73"/>
    </location>
</feature>
<evidence type="ECO:0000256" key="8">
    <source>
        <dbReference type="ARBA" id="ARBA00022989"/>
    </source>
</evidence>
<evidence type="ECO:0000313" key="12">
    <source>
        <dbReference type="EMBL" id="CAF4345372.1"/>
    </source>
</evidence>
<evidence type="ECO:0000256" key="9">
    <source>
        <dbReference type="ARBA" id="ARBA00023136"/>
    </source>
</evidence>